<evidence type="ECO:0000259" key="1">
    <source>
        <dbReference type="Pfam" id="PF07883"/>
    </source>
</evidence>
<dbReference type="STRING" id="381751.SAMN05444391_0447"/>
<dbReference type="EMBL" id="LT670846">
    <property type="protein sequence ID" value="SHK25230.1"/>
    <property type="molecule type" value="Genomic_DNA"/>
</dbReference>
<evidence type="ECO:0000313" key="2">
    <source>
        <dbReference type="EMBL" id="SHK25230.1"/>
    </source>
</evidence>
<name>A0A1M6QYL4_9AQUI</name>
<dbReference type="AlphaFoldDB" id="A0A1M6QYL4"/>
<dbReference type="Pfam" id="PF07883">
    <property type="entry name" value="Cupin_2"/>
    <property type="match status" value="1"/>
</dbReference>
<dbReference type="InterPro" id="IPR014710">
    <property type="entry name" value="RmlC-like_jellyroll"/>
</dbReference>
<dbReference type="InterPro" id="IPR011051">
    <property type="entry name" value="RmlC_Cupin_sf"/>
</dbReference>
<keyword evidence="3" id="KW-1185">Reference proteome</keyword>
<dbReference type="Proteomes" id="UP000189810">
    <property type="component" value="Chromosome I"/>
</dbReference>
<organism evidence="2 3">
    <name type="scientific">Thermocrinis minervae</name>
    <dbReference type="NCBI Taxonomy" id="381751"/>
    <lineage>
        <taxon>Bacteria</taxon>
        <taxon>Pseudomonadati</taxon>
        <taxon>Aquificota</taxon>
        <taxon>Aquificia</taxon>
        <taxon>Aquificales</taxon>
        <taxon>Aquificaceae</taxon>
        <taxon>Thermocrinis</taxon>
    </lineage>
</organism>
<evidence type="ECO:0000313" key="3">
    <source>
        <dbReference type="Proteomes" id="UP000189810"/>
    </source>
</evidence>
<sequence>MAQILSPNVNFSPLIPQKELLAKGDKVRVICFYLEPGQKINLHTSPYHVITVVLEGKGVFFAGSEENGIRLEKGQALQYEPNEPHGFFAEERLVVMAFICQ</sequence>
<dbReference type="Gene3D" id="2.60.120.10">
    <property type="entry name" value="Jelly Rolls"/>
    <property type="match status" value="1"/>
</dbReference>
<dbReference type="InterPro" id="IPR013096">
    <property type="entry name" value="Cupin_2"/>
</dbReference>
<gene>
    <name evidence="2" type="ORF">SAMN05444391_0447</name>
</gene>
<proteinExistence type="predicted"/>
<dbReference type="OrthoDB" id="15355at2"/>
<dbReference type="SUPFAM" id="SSF51182">
    <property type="entry name" value="RmlC-like cupins"/>
    <property type="match status" value="1"/>
</dbReference>
<dbReference type="PANTHER" id="PTHR37694:SF1">
    <property type="entry name" value="SLR8022 PROTEIN"/>
    <property type="match status" value="1"/>
</dbReference>
<protein>
    <submittedName>
        <fullName evidence="2">Cupin domain-containing protein</fullName>
    </submittedName>
</protein>
<dbReference type="RefSeq" id="WP_079653616.1">
    <property type="nucleotide sequence ID" value="NZ_LT670846.1"/>
</dbReference>
<feature type="domain" description="Cupin type-2" evidence="1">
    <location>
        <begin position="33"/>
        <end position="91"/>
    </location>
</feature>
<dbReference type="PANTHER" id="PTHR37694">
    <property type="entry name" value="SLR8022 PROTEIN"/>
    <property type="match status" value="1"/>
</dbReference>
<reference evidence="2 3" key="1">
    <citation type="submission" date="2016-11" db="EMBL/GenBank/DDBJ databases">
        <authorList>
            <person name="Jaros S."/>
            <person name="Januszkiewicz K."/>
            <person name="Wedrychowicz H."/>
        </authorList>
    </citation>
    <scope>NUCLEOTIDE SEQUENCE [LARGE SCALE GENOMIC DNA]</scope>
    <source>
        <strain evidence="2 3">DSM 19557</strain>
    </source>
</reference>
<accession>A0A1M6QYL4</accession>